<feature type="transmembrane region" description="Helical" evidence="1">
    <location>
        <begin position="156"/>
        <end position="178"/>
    </location>
</feature>
<feature type="transmembrane region" description="Helical" evidence="1">
    <location>
        <begin position="345"/>
        <end position="365"/>
    </location>
</feature>
<evidence type="ECO:0000313" key="4">
    <source>
        <dbReference type="Proteomes" id="UP000185657"/>
    </source>
</evidence>
<evidence type="ECO:0000313" key="2">
    <source>
        <dbReference type="EMBL" id="AOW14429.1"/>
    </source>
</evidence>
<feature type="transmembrane region" description="Helical" evidence="1">
    <location>
        <begin position="32"/>
        <end position="52"/>
    </location>
</feature>
<feature type="transmembrane region" description="Helical" evidence="1">
    <location>
        <begin position="72"/>
        <end position="92"/>
    </location>
</feature>
<dbReference type="Proteomes" id="UP000185657">
    <property type="component" value="Unassembled WGS sequence"/>
</dbReference>
<dbReference type="InterPro" id="IPR010266">
    <property type="entry name" value="NnrS"/>
</dbReference>
<feature type="transmembrane region" description="Helical" evidence="1">
    <location>
        <begin position="216"/>
        <end position="239"/>
    </location>
</feature>
<evidence type="ECO:0000313" key="5">
    <source>
        <dbReference type="Proteomes" id="UP000185680"/>
    </source>
</evidence>
<dbReference type="KEGG" id="hyl:LPB072_17890"/>
<dbReference type="RefSeq" id="WP_066085427.1">
    <property type="nucleotide sequence ID" value="NZ_CP017476.1"/>
</dbReference>
<feature type="transmembrane region" description="Helical" evidence="1">
    <location>
        <begin position="122"/>
        <end position="144"/>
    </location>
</feature>
<reference evidence="3 4" key="1">
    <citation type="submission" date="2016-02" db="EMBL/GenBank/DDBJ databases">
        <title>Draft genome sequence of Hydrogenophaga sp. LPB0072.</title>
        <authorList>
            <person name="Shin S.-K."/>
            <person name="Yi H."/>
        </authorList>
    </citation>
    <scope>NUCLEOTIDE SEQUENCE [LARGE SCALE GENOMIC DNA]</scope>
    <source>
        <strain evidence="3 4">LPB0072</strain>
    </source>
</reference>
<keyword evidence="1" id="KW-0472">Membrane</keyword>
<feature type="transmembrane region" description="Helical" evidence="1">
    <location>
        <begin position="303"/>
        <end position="324"/>
    </location>
</feature>
<reference evidence="2 5" key="2">
    <citation type="submission" date="2016-10" db="EMBL/GenBank/DDBJ databases">
        <title>Hydorgenophaga sp. LPB0072 isolated from gastropod.</title>
        <authorList>
            <person name="Kim E."/>
            <person name="Yi H."/>
        </authorList>
    </citation>
    <scope>NUCLEOTIDE SEQUENCE [LARGE SCALE GENOMIC DNA]</scope>
    <source>
        <strain evidence="2 5">LPB0072</strain>
    </source>
</reference>
<accession>A0A167ISX7</accession>
<feature type="transmembrane region" description="Helical" evidence="1">
    <location>
        <begin position="99"/>
        <end position="116"/>
    </location>
</feature>
<dbReference type="STRING" id="1763535.LPB072_17890"/>
<dbReference type="Pfam" id="PF05940">
    <property type="entry name" value="NnrS"/>
    <property type="match status" value="1"/>
</dbReference>
<dbReference type="AlphaFoldDB" id="A0A167ISX7"/>
<evidence type="ECO:0000256" key="1">
    <source>
        <dbReference type="SAM" id="Phobius"/>
    </source>
</evidence>
<keyword evidence="4" id="KW-1185">Reference proteome</keyword>
<evidence type="ECO:0000313" key="3">
    <source>
        <dbReference type="EMBL" id="OAD43546.1"/>
    </source>
</evidence>
<dbReference type="EMBL" id="LVWD01000003">
    <property type="protein sequence ID" value="OAD43546.1"/>
    <property type="molecule type" value="Genomic_DNA"/>
</dbReference>
<keyword evidence="1" id="KW-1133">Transmembrane helix</keyword>
<dbReference type="EMBL" id="CP017476">
    <property type="protein sequence ID" value="AOW14429.1"/>
    <property type="molecule type" value="Genomic_DNA"/>
</dbReference>
<organism evidence="2 5">
    <name type="scientific">Hydrogenophaga crassostreae</name>
    <dbReference type="NCBI Taxonomy" id="1763535"/>
    <lineage>
        <taxon>Bacteria</taxon>
        <taxon>Pseudomonadati</taxon>
        <taxon>Pseudomonadota</taxon>
        <taxon>Betaproteobacteria</taxon>
        <taxon>Burkholderiales</taxon>
        <taxon>Comamonadaceae</taxon>
        <taxon>Hydrogenophaga</taxon>
    </lineage>
</organism>
<feature type="transmembrane region" description="Helical" evidence="1">
    <location>
        <begin position="184"/>
        <end position="204"/>
    </location>
</feature>
<name>A0A167ISX7_9BURK</name>
<proteinExistence type="predicted"/>
<keyword evidence="1" id="KW-0812">Transmembrane</keyword>
<dbReference type="Proteomes" id="UP000185680">
    <property type="component" value="Chromosome"/>
</dbReference>
<feature type="transmembrane region" description="Helical" evidence="1">
    <location>
        <begin position="278"/>
        <end position="297"/>
    </location>
</feature>
<feature type="transmembrane region" description="Helical" evidence="1">
    <location>
        <begin position="371"/>
        <end position="396"/>
    </location>
</feature>
<protein>
    <submittedName>
        <fullName evidence="2">Short-chain dehydrogenase</fullName>
    </submittedName>
</protein>
<feature type="transmembrane region" description="Helical" evidence="1">
    <location>
        <begin position="245"/>
        <end position="266"/>
    </location>
</feature>
<sequence>MSALMIHASPPGKAEAAPPPGWPLLRLGFRPFYMGAAAFALLAIPLWVAIFLGQWQPVMALPPLLWHAHEMLFGFAIAVILGFLLTAVKAWTGLATPRGATLGALALLWLAARVAAVTGPYALYAVLDLALLPLVAAVLTALLLRARNRRNLPLAAMLMLLALANGAFHLTVIGAFDFSALSPLYAALSLIVMIECVIAGRVIPAFTMSATPGLKLNVGLSVERAALALTAVALLLWAVAPASAAWNMVSGLVLSLAAVAHVLRLLQWRPLITRHRPILWILHLAYAWIPLGLALLAAAQFGWVAVSAGVHALAIGATAGLIIGMLTRTARGHTGRPLQVSRPEIAAYVLVMLAAAVRVLLPLAVPQWLPMALVIAAAAWSVAFAIYLFIYAPWLLKTRLDGKDG</sequence>
<dbReference type="OrthoDB" id="9770040at2"/>
<gene>
    <name evidence="2" type="ORF">LPB072_17890</name>
    <name evidence="3" type="ORF">LPB72_03145</name>
</gene>